<proteinExistence type="predicted"/>
<dbReference type="InterPro" id="IPR013815">
    <property type="entry name" value="ATP_grasp_subdomain_1"/>
</dbReference>
<dbReference type="Gene3D" id="3.30.1490.20">
    <property type="entry name" value="ATP-grasp fold, A domain"/>
    <property type="match status" value="1"/>
</dbReference>
<accession>A0A956LY07</accession>
<dbReference type="Gene3D" id="3.30.470.20">
    <property type="entry name" value="ATP-grasp fold, B domain"/>
    <property type="match status" value="1"/>
</dbReference>
<dbReference type="EMBL" id="JAGQHR010000005">
    <property type="protein sequence ID" value="MCA9726141.1"/>
    <property type="molecule type" value="Genomic_DNA"/>
</dbReference>
<gene>
    <name evidence="2" type="ORF">KC729_00555</name>
</gene>
<evidence type="ECO:0000313" key="2">
    <source>
        <dbReference type="EMBL" id="MCA9726141.1"/>
    </source>
</evidence>
<dbReference type="GO" id="GO:0005524">
    <property type="term" value="F:ATP binding"/>
    <property type="evidence" value="ECO:0007669"/>
    <property type="project" value="InterPro"/>
</dbReference>
<dbReference type="Proteomes" id="UP000697710">
    <property type="component" value="Unassembled WGS sequence"/>
</dbReference>
<comment type="caution">
    <text evidence="2">The sequence shown here is derived from an EMBL/GenBank/DDBJ whole genome shotgun (WGS) entry which is preliminary data.</text>
</comment>
<dbReference type="PANTHER" id="PTHR39217">
    <property type="match status" value="1"/>
</dbReference>
<reference evidence="2" key="1">
    <citation type="submission" date="2020-04" db="EMBL/GenBank/DDBJ databases">
        <authorList>
            <person name="Zhang T."/>
        </authorList>
    </citation>
    <scope>NUCLEOTIDE SEQUENCE</scope>
    <source>
        <strain evidence="2">HKST-UBA01</strain>
    </source>
</reference>
<evidence type="ECO:0000313" key="3">
    <source>
        <dbReference type="Proteomes" id="UP000697710"/>
    </source>
</evidence>
<protein>
    <recommendedName>
        <fullName evidence="4">Prokaryotic glutathione synthetase ATP-binding domain-containing protein</fullName>
    </recommendedName>
</protein>
<reference evidence="2" key="2">
    <citation type="journal article" date="2021" name="Microbiome">
        <title>Successional dynamics and alternative stable states in a saline activated sludge microbial community over 9 years.</title>
        <authorList>
            <person name="Wang Y."/>
            <person name="Ye J."/>
            <person name="Ju F."/>
            <person name="Liu L."/>
            <person name="Boyd J.A."/>
            <person name="Deng Y."/>
            <person name="Parks D.H."/>
            <person name="Jiang X."/>
            <person name="Yin X."/>
            <person name="Woodcroft B.J."/>
            <person name="Tyson G.W."/>
            <person name="Hugenholtz P."/>
            <person name="Polz M.F."/>
            <person name="Zhang T."/>
        </authorList>
    </citation>
    <scope>NUCLEOTIDE SEQUENCE</scope>
    <source>
        <strain evidence="2">HKST-UBA01</strain>
    </source>
</reference>
<sequence length="324" mass="35450">MARQSLGHATAEHAGSGRSGRRDRVPSLKIVFATCEGRPDITDDDGRLVEAFAQRGISVSALPWTHLSPAAATPPIVLRSTWDYHLQPARFRAWLDQLTRNGTPVFNPIPLVSWNMDKVYLRALAVAGVALPDTIWLAASTGDDADHEAAQVHDAQDLMALLKRQRWTRAVVKPRISASAHGTRRIDPNTRLSPSDLATIASVGGLLQEYLPEIESAGELSLVFLDGAFSHAVRKTPRSGDFRVQQEFGGDVAGAEPSAAAQALAERSLATLREDWCYARIDPVESARGPVLMELELIEPDLFFRIDPAAADRLAESITKRLRR</sequence>
<evidence type="ECO:0000256" key="1">
    <source>
        <dbReference type="SAM" id="MobiDB-lite"/>
    </source>
</evidence>
<dbReference type="SUPFAM" id="SSF56059">
    <property type="entry name" value="Glutathione synthetase ATP-binding domain-like"/>
    <property type="match status" value="1"/>
</dbReference>
<name>A0A956LY07_UNCEI</name>
<feature type="region of interest" description="Disordered" evidence="1">
    <location>
        <begin position="1"/>
        <end position="22"/>
    </location>
</feature>
<dbReference type="PANTHER" id="PTHR39217:SF1">
    <property type="entry name" value="GLUTATHIONE SYNTHETASE"/>
    <property type="match status" value="1"/>
</dbReference>
<dbReference type="AlphaFoldDB" id="A0A956LY07"/>
<organism evidence="2 3">
    <name type="scientific">Eiseniibacteriota bacterium</name>
    <dbReference type="NCBI Taxonomy" id="2212470"/>
    <lineage>
        <taxon>Bacteria</taxon>
        <taxon>Candidatus Eiseniibacteriota</taxon>
    </lineage>
</organism>
<dbReference type="InterPro" id="IPR053191">
    <property type="entry name" value="DcsG_Biosynth_Enzyme"/>
</dbReference>
<evidence type="ECO:0008006" key="4">
    <source>
        <dbReference type="Google" id="ProtNLM"/>
    </source>
</evidence>